<sequence length="224" mass="25974">MKNTIIAEKETKYKILPILKERYSPRVFSDTPVSELELRTLFEAGRWAPSSYNRQPWRIIWGLKGSKTYDRIFECLSEFNQSWAKNAPVLLLSAFKKVTDDGQENFHALHDLGLFMGNVTVQAQHLGIALHQMAGVLYDKAKKDFNFPDEYHIATSVAIGYYGGDKKNLPIDLREEENPENRTRLVQQEFTFNGNYIQKEELKSSKDKIDSHKKQIMKKINDLD</sequence>
<evidence type="ECO:0000259" key="3">
    <source>
        <dbReference type="Pfam" id="PF00881"/>
    </source>
</evidence>
<proteinExistence type="inferred from homology"/>
<dbReference type="OrthoDB" id="9809288at2"/>
<dbReference type="Pfam" id="PF00881">
    <property type="entry name" value="Nitroreductase"/>
    <property type="match status" value="2"/>
</dbReference>
<comment type="similarity">
    <text evidence="1">Belongs to the nitroreductase family.</text>
</comment>
<dbReference type="Gene3D" id="3.40.109.10">
    <property type="entry name" value="NADH Oxidase"/>
    <property type="match status" value="1"/>
</dbReference>
<dbReference type="CDD" id="cd02138">
    <property type="entry name" value="TdsD-like"/>
    <property type="match status" value="1"/>
</dbReference>
<dbReference type="InterPro" id="IPR000415">
    <property type="entry name" value="Nitroreductase-like"/>
</dbReference>
<dbReference type="RefSeq" id="WP_140594814.1">
    <property type="nucleotide sequence ID" value="NZ_VFWZ01000005.1"/>
</dbReference>
<evidence type="ECO:0000313" key="5">
    <source>
        <dbReference type="Proteomes" id="UP000315540"/>
    </source>
</evidence>
<gene>
    <name evidence="4" type="ORF">FHK87_16230</name>
</gene>
<dbReference type="PANTHER" id="PTHR43673:SF10">
    <property type="entry name" value="NADH DEHYDROGENASE_NAD(P)H NITROREDUCTASE XCC3605-RELATED"/>
    <property type="match status" value="1"/>
</dbReference>
<dbReference type="InterPro" id="IPR029479">
    <property type="entry name" value="Nitroreductase"/>
</dbReference>
<keyword evidence="5" id="KW-1185">Reference proteome</keyword>
<feature type="domain" description="Nitroreductase" evidence="3">
    <location>
        <begin position="19"/>
        <end position="71"/>
    </location>
</feature>
<dbReference type="AlphaFoldDB" id="A0A504JC29"/>
<keyword evidence="2" id="KW-0560">Oxidoreductase</keyword>
<dbReference type="Proteomes" id="UP000315540">
    <property type="component" value="Unassembled WGS sequence"/>
</dbReference>
<dbReference type="PANTHER" id="PTHR43673">
    <property type="entry name" value="NAD(P)H NITROREDUCTASE YDGI-RELATED"/>
    <property type="match status" value="1"/>
</dbReference>
<feature type="domain" description="Nitroreductase" evidence="3">
    <location>
        <begin position="77"/>
        <end position="161"/>
    </location>
</feature>
<comment type="caution">
    <text evidence="4">The sequence shown here is derived from an EMBL/GenBank/DDBJ whole genome shotgun (WGS) entry which is preliminary data.</text>
</comment>
<evidence type="ECO:0000313" key="4">
    <source>
        <dbReference type="EMBL" id="TPN84479.1"/>
    </source>
</evidence>
<evidence type="ECO:0000256" key="2">
    <source>
        <dbReference type="ARBA" id="ARBA00023002"/>
    </source>
</evidence>
<dbReference type="EMBL" id="VFWZ01000005">
    <property type="protein sequence ID" value="TPN84479.1"/>
    <property type="molecule type" value="Genomic_DNA"/>
</dbReference>
<organism evidence="4 5">
    <name type="scientific">Aquimarina algicola</name>
    <dbReference type="NCBI Taxonomy" id="2589995"/>
    <lineage>
        <taxon>Bacteria</taxon>
        <taxon>Pseudomonadati</taxon>
        <taxon>Bacteroidota</taxon>
        <taxon>Flavobacteriia</taxon>
        <taxon>Flavobacteriales</taxon>
        <taxon>Flavobacteriaceae</taxon>
        <taxon>Aquimarina</taxon>
    </lineage>
</organism>
<protein>
    <submittedName>
        <fullName evidence="4">Nitroreductase</fullName>
    </submittedName>
</protein>
<dbReference type="SUPFAM" id="SSF55469">
    <property type="entry name" value="FMN-dependent nitroreductase-like"/>
    <property type="match status" value="1"/>
</dbReference>
<name>A0A504JC29_9FLAO</name>
<accession>A0A504JC29</accession>
<reference evidence="4 5" key="1">
    <citation type="submission" date="2019-06" db="EMBL/GenBank/DDBJ databases">
        <authorList>
            <person name="Meng X."/>
        </authorList>
    </citation>
    <scope>NUCLEOTIDE SEQUENCE [LARGE SCALE GENOMIC DNA]</scope>
    <source>
        <strain evidence="4 5">M625</strain>
    </source>
</reference>
<evidence type="ECO:0000256" key="1">
    <source>
        <dbReference type="ARBA" id="ARBA00007118"/>
    </source>
</evidence>
<dbReference type="GO" id="GO:0016491">
    <property type="term" value="F:oxidoreductase activity"/>
    <property type="evidence" value="ECO:0007669"/>
    <property type="project" value="UniProtKB-KW"/>
</dbReference>